<dbReference type="Proteomes" id="UP000467841">
    <property type="component" value="Unassembled WGS sequence"/>
</dbReference>
<feature type="domain" description="Ribosomal protein eL8/eL30/eS12/Gadd45" evidence="3">
    <location>
        <begin position="27"/>
        <end position="77"/>
    </location>
</feature>
<protein>
    <recommendedName>
        <fullName evidence="3">Ribosomal protein eL8/eL30/eS12/Gadd45 domain-containing protein</fullName>
    </recommendedName>
</protein>
<name>A0A6D2KQ23_9BRAS</name>
<dbReference type="SUPFAM" id="SSF55315">
    <property type="entry name" value="L30e-like"/>
    <property type="match status" value="1"/>
</dbReference>
<dbReference type="PANTHER" id="PTHR11843">
    <property type="entry name" value="40S RIBOSOMAL PROTEIN S12"/>
    <property type="match status" value="1"/>
</dbReference>
<reference evidence="4" key="1">
    <citation type="submission" date="2020-01" db="EMBL/GenBank/DDBJ databases">
        <authorList>
            <person name="Mishra B."/>
        </authorList>
    </citation>
    <scope>NUCLEOTIDE SEQUENCE [LARGE SCALE GENOMIC DNA]</scope>
</reference>
<evidence type="ECO:0000256" key="2">
    <source>
        <dbReference type="ARBA" id="ARBA00023274"/>
    </source>
</evidence>
<dbReference type="GO" id="GO:0005840">
    <property type="term" value="C:ribosome"/>
    <property type="evidence" value="ECO:0007669"/>
    <property type="project" value="UniProtKB-KW"/>
</dbReference>
<evidence type="ECO:0000313" key="5">
    <source>
        <dbReference type="Proteomes" id="UP000467841"/>
    </source>
</evidence>
<accession>A0A6D2KQ23</accession>
<dbReference type="Pfam" id="PF01248">
    <property type="entry name" value="Ribosomal_L7Ae"/>
    <property type="match status" value="1"/>
</dbReference>
<dbReference type="Gene3D" id="3.30.1330.30">
    <property type="match status" value="1"/>
</dbReference>
<dbReference type="GO" id="GO:1990904">
    <property type="term" value="C:ribonucleoprotein complex"/>
    <property type="evidence" value="ECO:0007669"/>
    <property type="project" value="UniProtKB-KW"/>
</dbReference>
<sequence length="89" mass="9938">MVEAGDEKEPKSKRHFFGCKCEVKDLLVLCVLAEDCNQPDYVKFVKALCADHKINLLTVPTAKTLGEWAGDYGEETTALNIVKKHIESN</sequence>
<gene>
    <name evidence="4" type="ORF">MERR_LOCUS36828</name>
</gene>
<organism evidence="4 5">
    <name type="scientific">Microthlaspi erraticum</name>
    <dbReference type="NCBI Taxonomy" id="1685480"/>
    <lineage>
        <taxon>Eukaryota</taxon>
        <taxon>Viridiplantae</taxon>
        <taxon>Streptophyta</taxon>
        <taxon>Embryophyta</taxon>
        <taxon>Tracheophyta</taxon>
        <taxon>Spermatophyta</taxon>
        <taxon>Magnoliopsida</taxon>
        <taxon>eudicotyledons</taxon>
        <taxon>Gunneridae</taxon>
        <taxon>Pentapetalae</taxon>
        <taxon>rosids</taxon>
        <taxon>malvids</taxon>
        <taxon>Brassicales</taxon>
        <taxon>Brassicaceae</taxon>
        <taxon>Coluteocarpeae</taxon>
        <taxon>Microthlaspi</taxon>
    </lineage>
</organism>
<keyword evidence="5" id="KW-1185">Reference proteome</keyword>
<dbReference type="InterPro" id="IPR004038">
    <property type="entry name" value="Ribosomal_eL8/eL30/eS12/Gad45"/>
</dbReference>
<keyword evidence="1" id="KW-0689">Ribosomal protein</keyword>
<comment type="caution">
    <text evidence="4">The sequence shown here is derived from an EMBL/GenBank/DDBJ whole genome shotgun (WGS) entry which is preliminary data.</text>
</comment>
<proteinExistence type="predicted"/>
<keyword evidence="2" id="KW-0687">Ribonucleoprotein</keyword>
<dbReference type="AlphaFoldDB" id="A0A6D2KQ23"/>
<dbReference type="EMBL" id="CACVBM020001418">
    <property type="protein sequence ID" value="CAA7049593.1"/>
    <property type="molecule type" value="Genomic_DNA"/>
</dbReference>
<evidence type="ECO:0000313" key="4">
    <source>
        <dbReference type="EMBL" id="CAA7049593.1"/>
    </source>
</evidence>
<dbReference type="InterPro" id="IPR029064">
    <property type="entry name" value="Ribosomal_eL30-like_sf"/>
</dbReference>
<dbReference type="OrthoDB" id="10249311at2759"/>
<evidence type="ECO:0000259" key="3">
    <source>
        <dbReference type="Pfam" id="PF01248"/>
    </source>
</evidence>
<evidence type="ECO:0000256" key="1">
    <source>
        <dbReference type="ARBA" id="ARBA00022980"/>
    </source>
</evidence>